<evidence type="ECO:0000313" key="3">
    <source>
        <dbReference type="Proteomes" id="UP001620597"/>
    </source>
</evidence>
<dbReference type="InterPro" id="IPR054790">
    <property type="entry name" value="MurU"/>
</dbReference>
<dbReference type="GO" id="GO:0016779">
    <property type="term" value="F:nucleotidyltransferase activity"/>
    <property type="evidence" value="ECO:0007669"/>
    <property type="project" value="UniProtKB-KW"/>
</dbReference>
<dbReference type="SUPFAM" id="SSF53448">
    <property type="entry name" value="Nucleotide-diphospho-sugar transferases"/>
    <property type="match status" value="1"/>
</dbReference>
<dbReference type="Gene3D" id="3.90.550.10">
    <property type="entry name" value="Spore Coat Polysaccharide Biosynthesis Protein SpsA, Chain A"/>
    <property type="match status" value="1"/>
</dbReference>
<protein>
    <submittedName>
        <fullName evidence="2">N-acetylmuramate alpha-1-phosphate uridylyltransferase MurU</fullName>
        <ecNumber evidence="2">2.7.7.99</ecNumber>
    </submittedName>
</protein>
<sequence>MKAMILAAGRGQRMAPLTDHCPKPLLPLAGKPLIVHHIEKLVAAGITELVINHAWLGNMLETQLQDGQQWGATIRYSAEAVALETAGGVRQALPLLGDQPFLLINGDVWTDWDYLEAVRISSSGVLDDGTLAWLWLTDNPLHNPAGDFSLDGTEVAAEAGDQGLTFTGISLIHPDLLAGIPLGKQALAPILRQAMARKQIKGCLLNGCWTDVGTPQRLVELEQQLTRETF</sequence>
<keyword evidence="2" id="KW-0808">Transferase</keyword>
<dbReference type="InterPro" id="IPR005835">
    <property type="entry name" value="NTP_transferase_dom"/>
</dbReference>
<dbReference type="InterPro" id="IPR029044">
    <property type="entry name" value="Nucleotide-diphossugar_trans"/>
</dbReference>
<evidence type="ECO:0000259" key="1">
    <source>
        <dbReference type="Pfam" id="PF00483"/>
    </source>
</evidence>
<dbReference type="InterPro" id="IPR050486">
    <property type="entry name" value="Mannose-1P_guanyltransferase"/>
</dbReference>
<feature type="domain" description="Nucleotidyl transferase" evidence="1">
    <location>
        <begin position="2"/>
        <end position="119"/>
    </location>
</feature>
<dbReference type="Proteomes" id="UP001620597">
    <property type="component" value="Unassembled WGS sequence"/>
</dbReference>
<dbReference type="CDD" id="cd06422">
    <property type="entry name" value="NTP_transferase_like_1"/>
    <property type="match status" value="1"/>
</dbReference>
<name>A0ABW8NNY7_9GAMM</name>
<comment type="caution">
    <text evidence="2">The sequence shown here is derived from an EMBL/GenBank/DDBJ whole genome shotgun (WGS) entry which is preliminary data.</text>
</comment>
<reference evidence="2 3" key="1">
    <citation type="submission" date="2024-03" db="EMBL/GenBank/DDBJ databases">
        <title>High-quality draft genome sequence of Oceanobacter sp. wDCs-4.</title>
        <authorList>
            <person name="Dong C."/>
        </authorList>
    </citation>
    <scope>NUCLEOTIDE SEQUENCE [LARGE SCALE GENOMIC DNA]</scope>
    <source>
        <strain evidence="3">wDCs-4</strain>
    </source>
</reference>
<gene>
    <name evidence="2" type="primary">murU</name>
    <name evidence="2" type="ORF">WG929_17805</name>
</gene>
<accession>A0ABW8NNY7</accession>
<dbReference type="NCBIfam" id="NF045761">
    <property type="entry name" value="NAMPUrTaseMurU"/>
    <property type="match status" value="1"/>
</dbReference>
<keyword evidence="3" id="KW-1185">Reference proteome</keyword>
<evidence type="ECO:0000313" key="2">
    <source>
        <dbReference type="EMBL" id="MFK4754270.1"/>
    </source>
</evidence>
<dbReference type="RefSeq" id="WP_416207179.1">
    <property type="nucleotide sequence ID" value="NZ_JBBKTX010000027.1"/>
</dbReference>
<keyword evidence="2" id="KW-0548">Nucleotidyltransferase</keyword>
<proteinExistence type="predicted"/>
<dbReference type="EMBL" id="JBBKTX010000027">
    <property type="protein sequence ID" value="MFK4754270.1"/>
    <property type="molecule type" value="Genomic_DNA"/>
</dbReference>
<dbReference type="Pfam" id="PF00483">
    <property type="entry name" value="NTP_transferase"/>
    <property type="match status" value="1"/>
</dbReference>
<organism evidence="2 3">
    <name type="scientific">Oceanobacter antarcticus</name>
    <dbReference type="NCBI Taxonomy" id="3133425"/>
    <lineage>
        <taxon>Bacteria</taxon>
        <taxon>Pseudomonadati</taxon>
        <taxon>Pseudomonadota</taxon>
        <taxon>Gammaproteobacteria</taxon>
        <taxon>Oceanospirillales</taxon>
        <taxon>Oceanospirillaceae</taxon>
        <taxon>Oceanobacter</taxon>
    </lineage>
</organism>
<dbReference type="PANTHER" id="PTHR22572">
    <property type="entry name" value="SUGAR-1-PHOSPHATE GUANYL TRANSFERASE"/>
    <property type="match status" value="1"/>
</dbReference>
<dbReference type="EC" id="2.7.7.99" evidence="2"/>